<protein>
    <submittedName>
        <fullName evidence="1">DUF2247 family protein</fullName>
    </submittedName>
</protein>
<accession>A0A9Q4AZQ9</accession>
<proteinExistence type="predicted"/>
<gene>
    <name evidence="1" type="ORF">HXA33_02630</name>
</gene>
<dbReference type="InterPro" id="IPR016630">
    <property type="entry name" value="UCP015278"/>
</dbReference>
<evidence type="ECO:0000313" key="1">
    <source>
        <dbReference type="EMBL" id="MCR6095426.1"/>
    </source>
</evidence>
<comment type="caution">
    <text evidence="1">The sequence shown here is derived from an EMBL/GenBank/DDBJ whole genome shotgun (WGS) entry which is preliminary data.</text>
</comment>
<dbReference type="AlphaFoldDB" id="A0A9Q4AZQ9"/>
<sequence>MTISVDIFKQNKIKYDWSTLYVGLKLDLIRYSDIVNYAVEFLTNHPDTSNQNIIQLAWGGDDINYESLLEHILKDSHINDFNLETDVWQHEKRKWRFGILAYLKMKHQDDFEGLLNKVTEVYADFDYPEDMDSFISYLEPKDGFNPLHYSKEENVSRLINLFNDFMNQEYLYFQKNNTL</sequence>
<evidence type="ECO:0000313" key="2">
    <source>
        <dbReference type="Proteomes" id="UP001057753"/>
    </source>
</evidence>
<keyword evidence="2" id="KW-1185">Reference proteome</keyword>
<reference evidence="1" key="1">
    <citation type="submission" date="2020-06" db="EMBL/GenBank/DDBJ databases">
        <title>Insight into the genomes of haloalkaliphilic bacilli from Kenyan soda lakes.</title>
        <authorList>
            <person name="Mwirichia R."/>
            <person name="Villamizar G.C."/>
            <person name="Poehlein A."/>
            <person name="Mugweru J."/>
            <person name="Kipnyargis A."/>
            <person name="Kiplimo D."/>
            <person name="Orwa P."/>
            <person name="Daniel R."/>
        </authorList>
    </citation>
    <scope>NUCLEOTIDE SEQUENCE</scope>
    <source>
        <strain evidence="1">B1096_S55</strain>
    </source>
</reference>
<dbReference type="PIRSF" id="PIRSF015278">
    <property type="entry name" value="UCP015278"/>
    <property type="match status" value="1"/>
</dbReference>
<organism evidence="1 2">
    <name type="scientific">Salipaludibacillus agaradhaerens</name>
    <name type="common">Bacillus agaradhaerens</name>
    <dbReference type="NCBI Taxonomy" id="76935"/>
    <lineage>
        <taxon>Bacteria</taxon>
        <taxon>Bacillati</taxon>
        <taxon>Bacillota</taxon>
        <taxon>Bacilli</taxon>
        <taxon>Bacillales</taxon>
        <taxon>Bacillaceae</taxon>
    </lineage>
</organism>
<dbReference type="RefSeq" id="WP_257820187.1">
    <property type="nucleotide sequence ID" value="NZ_JABXYM010000001.1"/>
</dbReference>
<dbReference type="Pfam" id="PF10004">
    <property type="entry name" value="DUF2247"/>
    <property type="match status" value="1"/>
</dbReference>
<dbReference type="EMBL" id="JABXYM010000001">
    <property type="protein sequence ID" value="MCR6095426.1"/>
    <property type="molecule type" value="Genomic_DNA"/>
</dbReference>
<dbReference type="Proteomes" id="UP001057753">
    <property type="component" value="Unassembled WGS sequence"/>
</dbReference>
<name>A0A9Q4AZQ9_SALAG</name>